<gene>
    <name evidence="2" type="ORF">PgNI_08508</name>
</gene>
<dbReference type="KEGG" id="pgri:PgNI_08508"/>
<dbReference type="Proteomes" id="UP000515153">
    <property type="component" value="Chromosome V"/>
</dbReference>
<dbReference type="AlphaFoldDB" id="A0A6P8AW43"/>
<reference evidence="1 2" key="1">
    <citation type="journal article" date="2019" name="Mol. Biol. Evol.">
        <title>Blast fungal genomes show frequent chromosomal changes, gene gains and losses, and effector gene turnover.</title>
        <authorList>
            <person name="Gomez Luciano L.B."/>
            <person name="Jason Tsai I."/>
            <person name="Chuma I."/>
            <person name="Tosa Y."/>
            <person name="Chen Y.H."/>
            <person name="Li J.Y."/>
            <person name="Li M.Y."/>
            <person name="Jade Lu M.Y."/>
            <person name="Nakayashiki H."/>
            <person name="Li W.H."/>
        </authorList>
    </citation>
    <scope>NUCLEOTIDE SEQUENCE [LARGE SCALE GENOMIC DNA]</scope>
    <source>
        <strain evidence="1 2">NI907</strain>
    </source>
</reference>
<reference evidence="2" key="2">
    <citation type="submission" date="2019-10" db="EMBL/GenBank/DDBJ databases">
        <authorList>
            <consortium name="NCBI Genome Project"/>
        </authorList>
    </citation>
    <scope>NUCLEOTIDE SEQUENCE</scope>
    <source>
        <strain evidence="2">NI907</strain>
    </source>
</reference>
<dbReference type="GeneID" id="41963412"/>
<dbReference type="RefSeq" id="XP_030979107.1">
    <property type="nucleotide sequence ID" value="XM_031128504.1"/>
</dbReference>
<organism evidence="1 2">
    <name type="scientific">Pyricularia grisea</name>
    <name type="common">Crabgrass-specific blast fungus</name>
    <name type="synonym">Magnaporthe grisea</name>
    <dbReference type="NCBI Taxonomy" id="148305"/>
    <lineage>
        <taxon>Eukaryota</taxon>
        <taxon>Fungi</taxon>
        <taxon>Dikarya</taxon>
        <taxon>Ascomycota</taxon>
        <taxon>Pezizomycotina</taxon>
        <taxon>Sordariomycetes</taxon>
        <taxon>Sordariomycetidae</taxon>
        <taxon>Magnaporthales</taxon>
        <taxon>Pyriculariaceae</taxon>
        <taxon>Pyricularia</taxon>
    </lineage>
</organism>
<reference evidence="2" key="3">
    <citation type="submission" date="2025-08" db="UniProtKB">
        <authorList>
            <consortium name="RefSeq"/>
        </authorList>
    </citation>
    <scope>IDENTIFICATION</scope>
    <source>
        <strain evidence="2">NI907</strain>
    </source>
</reference>
<proteinExistence type="predicted"/>
<protein>
    <submittedName>
        <fullName evidence="2">Uncharacterized protein</fullName>
    </submittedName>
</protein>
<evidence type="ECO:0000313" key="1">
    <source>
        <dbReference type="Proteomes" id="UP000515153"/>
    </source>
</evidence>
<sequence>MWIEGHPRPQAWKASFAKGKPSVTQRDGVTSKFGPTVGGCLASGFGICILGSTPAAKHSRQDDGEIIATCASLACIGLPLHGQACLAALFNRSLRLYEKGCVRVHAEPPCHTLKEGFTMSPAPACGCKRIPCW</sequence>
<keyword evidence="1" id="KW-1185">Reference proteome</keyword>
<name>A0A6P8AW43_PYRGI</name>
<evidence type="ECO:0000313" key="2">
    <source>
        <dbReference type="RefSeq" id="XP_030979107.1"/>
    </source>
</evidence>
<accession>A0A6P8AW43</accession>